<evidence type="ECO:0000256" key="1">
    <source>
        <dbReference type="ARBA" id="ARBA00004141"/>
    </source>
</evidence>
<evidence type="ECO:0000256" key="3">
    <source>
        <dbReference type="ARBA" id="ARBA00022989"/>
    </source>
</evidence>
<gene>
    <name evidence="6" type="ORF">UABAM_03807</name>
</gene>
<keyword evidence="4 5" id="KW-0472">Membrane</keyword>
<accession>A0A5S9IQR5</accession>
<feature type="transmembrane region" description="Helical" evidence="5">
    <location>
        <begin position="89"/>
        <end position="107"/>
    </location>
</feature>
<feature type="transmembrane region" description="Helical" evidence="5">
    <location>
        <begin position="31"/>
        <end position="49"/>
    </location>
</feature>
<dbReference type="RefSeq" id="WP_151969544.1">
    <property type="nucleotide sequence ID" value="NZ_AP019860.1"/>
</dbReference>
<keyword evidence="2 5" id="KW-0812">Transmembrane</keyword>
<dbReference type="GO" id="GO:0016020">
    <property type="term" value="C:membrane"/>
    <property type="evidence" value="ECO:0007669"/>
    <property type="project" value="UniProtKB-SubCell"/>
</dbReference>
<organism evidence="6 7">
    <name type="scientific">Uabimicrobium amorphum</name>
    <dbReference type="NCBI Taxonomy" id="2596890"/>
    <lineage>
        <taxon>Bacteria</taxon>
        <taxon>Pseudomonadati</taxon>
        <taxon>Planctomycetota</taxon>
        <taxon>Candidatus Uabimicrobiia</taxon>
        <taxon>Candidatus Uabimicrobiales</taxon>
        <taxon>Candidatus Uabimicrobiaceae</taxon>
        <taxon>Candidatus Uabimicrobium</taxon>
    </lineage>
</organism>
<reference evidence="6 7" key="1">
    <citation type="submission" date="2019-08" db="EMBL/GenBank/DDBJ databases">
        <title>Complete genome sequence of Candidatus Uab amorphum.</title>
        <authorList>
            <person name="Shiratori T."/>
            <person name="Suzuki S."/>
            <person name="Kakizawa Y."/>
            <person name="Ishida K."/>
        </authorList>
    </citation>
    <scope>NUCLEOTIDE SEQUENCE [LARGE SCALE GENOMIC DNA]</scope>
    <source>
        <strain evidence="6 7">SRT547</strain>
    </source>
</reference>
<evidence type="ECO:0008006" key="8">
    <source>
        <dbReference type="Google" id="ProtNLM"/>
    </source>
</evidence>
<feature type="transmembrane region" description="Helical" evidence="5">
    <location>
        <begin position="128"/>
        <end position="154"/>
    </location>
</feature>
<evidence type="ECO:0000313" key="7">
    <source>
        <dbReference type="Proteomes" id="UP000326354"/>
    </source>
</evidence>
<dbReference type="KEGG" id="uam:UABAM_03807"/>
<sequence length="310" mass="35590">MAKKDTTAIYLAINIFAFLCCWAAAMGLLSWFDAPIGILLVFATVAGYLQGGLREVLNLIFGISAILVAWVLAVWVAHTTNFGFFFSGLHYAYIVWFVIFALGFLYLSKKLLFAVMRKFHSKVWLRDISFRLGVATGIIKGFVLCYLYLGIVYFSSFLMTNFPEQVKSSLILPTFVSVEEKYHIAETADLLGGRYRIMDMESRWKLHGLMGDFYPGEYDVQRKALNILIPVVYNNKAISEFRDSKDGKNFVQVVSKLKNAKKIWKKNINGIRTLKAPTHTPRKILIFLYQKRLQELLKSEEVKKFLREMP</sequence>
<evidence type="ECO:0000313" key="6">
    <source>
        <dbReference type="EMBL" id="BBM85440.1"/>
    </source>
</evidence>
<evidence type="ECO:0000256" key="4">
    <source>
        <dbReference type="ARBA" id="ARBA00023136"/>
    </source>
</evidence>
<evidence type="ECO:0000256" key="2">
    <source>
        <dbReference type="ARBA" id="ARBA00022692"/>
    </source>
</evidence>
<dbReference type="Proteomes" id="UP000326354">
    <property type="component" value="Chromosome"/>
</dbReference>
<dbReference type="AlphaFoldDB" id="A0A5S9IQR5"/>
<name>A0A5S9IQR5_UABAM</name>
<proteinExistence type="predicted"/>
<dbReference type="InterPro" id="IPR003825">
    <property type="entry name" value="Colicin-V_CvpA"/>
</dbReference>
<keyword evidence="7" id="KW-1185">Reference proteome</keyword>
<dbReference type="EMBL" id="AP019860">
    <property type="protein sequence ID" value="BBM85440.1"/>
    <property type="molecule type" value="Genomic_DNA"/>
</dbReference>
<dbReference type="GO" id="GO:0009403">
    <property type="term" value="P:toxin biosynthetic process"/>
    <property type="evidence" value="ECO:0007669"/>
    <property type="project" value="InterPro"/>
</dbReference>
<evidence type="ECO:0000256" key="5">
    <source>
        <dbReference type="SAM" id="Phobius"/>
    </source>
</evidence>
<feature type="transmembrane region" description="Helical" evidence="5">
    <location>
        <begin position="56"/>
        <end position="77"/>
    </location>
</feature>
<feature type="transmembrane region" description="Helical" evidence="5">
    <location>
        <begin position="7"/>
        <end position="25"/>
    </location>
</feature>
<comment type="subcellular location">
    <subcellularLocation>
        <location evidence="1">Membrane</location>
        <topology evidence="1">Multi-pass membrane protein</topology>
    </subcellularLocation>
</comment>
<protein>
    <recommendedName>
        <fullName evidence="8">Colicin V production protein</fullName>
    </recommendedName>
</protein>
<keyword evidence="3 5" id="KW-1133">Transmembrane helix</keyword>
<dbReference type="Pfam" id="PF02674">
    <property type="entry name" value="Colicin_V"/>
    <property type="match status" value="1"/>
</dbReference>